<name>A0AAC8QGT9_9BACT</name>
<protein>
    <submittedName>
        <fullName evidence="3">Beta-prism lectin</fullName>
    </submittedName>
</protein>
<dbReference type="AlphaFoldDB" id="A0AAC8QGT9"/>
<dbReference type="SMART" id="SM00915">
    <property type="entry name" value="Jacalin"/>
    <property type="match status" value="1"/>
</dbReference>
<dbReference type="InterPro" id="IPR036404">
    <property type="entry name" value="Jacalin-like_lectin_dom_sf"/>
</dbReference>
<accession>A0AAC8QGT9</accession>
<dbReference type="InterPro" id="IPR001229">
    <property type="entry name" value="Jacalin-like_lectin_dom"/>
</dbReference>
<evidence type="ECO:0000313" key="2">
    <source>
        <dbReference type="EMBL" id="AKJ07492.1"/>
    </source>
</evidence>
<reference evidence="3 5" key="2">
    <citation type="submission" date="2018-08" db="EMBL/GenBank/DDBJ databases">
        <title>Genomic Encyclopedia of Archaeal and Bacterial Type Strains, Phase II (KMG-II): from individual species to whole genera.</title>
        <authorList>
            <person name="Goeker M."/>
        </authorList>
    </citation>
    <scope>NUCLEOTIDE SEQUENCE [LARGE SCALE GENOMIC DNA]</scope>
    <source>
        <strain evidence="3 5">DSM 2261</strain>
    </source>
</reference>
<dbReference type="EMBL" id="CP011509">
    <property type="protein sequence ID" value="AKJ07492.1"/>
    <property type="molecule type" value="Genomic_DNA"/>
</dbReference>
<gene>
    <name evidence="2" type="ORF">AA314_09118</name>
    <name evidence="3" type="ORF">ATI61_12362</name>
</gene>
<dbReference type="Proteomes" id="UP000035579">
    <property type="component" value="Chromosome"/>
</dbReference>
<sequence length="840" mass="90704">MSYLDQPRINFAGSFQASPSTINNTPNNYNPANYNENSLKPENIELFWEPKGNGIFDLKNCKVTTVEAPGVTNDSLLGCTVTAVYNSGSEPKLVDLDPMQQNVSEVWGLTVMLGDFSGAWVQGVFSPVAFNGIWGNSQGPNTPRNSASGSAVYQSTLTNLKWNVGNSAVLQALKARSPNRLSIRMVVSAHNNAPQLYAFTSATFQAMGAKGVPQAVLDKIVSLQAYVMNVDSTGTPKGKGRGFIPTQSYVNALLEQLLGQSTAQQYGPVILEVTKQPYKPWIDYSTGQPLPEQPLYDFNYGKLVGSVGPCLDDEPTYAVTARTLAPPTAENFPAWWAQARLDLESSKPSLTLDLANSLPVALPGRPLWAEKLGTLSLAYYTVTGQSFTGPIKSYTTFVPSIDYANPDFIDKKSGMLVVTDFGSVDPKSLANRPLALLSTTKLPNGQLLTQPLLEENSEGLSMRADKFVFRMNPGMQTTPTFPLGETHTVDIYVRKFGRVEGLENYKVSLSTLSPCDAARYTLNTQGTGGTNGINETNTSTPPGRLVLSSNTVPIINGKATLTITGEDPGNPRGFVDGQVYFTTYSFNPQVADYQQDPDDLISVQIYQQNPISGTPTWVNGIGDILRQYGMLYPIMGRFGLWTYDGVVENRQPIQRVLGLDISQPMHMPVTRDLSAIKCNLILNWFNSGMPYDRLEPVGGPGTSWDNLLAVSGWGPMTRLLVRSGDIIDAIQPGYGSNTAPIQGGPGGTPTTIDLTGDAIVSLTGFTGTYFGMAQVAQITFHTANGKSYGPFGTMHHVDNPRPFTLAAPAGSAIRSFFGTTVTHSDGTRFIAAIGCNVQLT</sequence>
<evidence type="ECO:0000313" key="4">
    <source>
        <dbReference type="Proteomes" id="UP000035579"/>
    </source>
</evidence>
<feature type="domain" description="Jacalin-type lectin" evidence="1">
    <location>
        <begin position="690"/>
        <end position="839"/>
    </location>
</feature>
<evidence type="ECO:0000313" key="5">
    <source>
        <dbReference type="Proteomes" id="UP000256345"/>
    </source>
</evidence>
<dbReference type="EMBL" id="QUMU01000023">
    <property type="protein sequence ID" value="REG19111.1"/>
    <property type="molecule type" value="Genomic_DNA"/>
</dbReference>
<dbReference type="PROSITE" id="PS51752">
    <property type="entry name" value="JACALIN_LECTIN"/>
    <property type="match status" value="1"/>
</dbReference>
<evidence type="ECO:0000259" key="1">
    <source>
        <dbReference type="PROSITE" id="PS51752"/>
    </source>
</evidence>
<organism evidence="2 4">
    <name type="scientific">Archangium gephyra</name>
    <dbReference type="NCBI Taxonomy" id="48"/>
    <lineage>
        <taxon>Bacteria</taxon>
        <taxon>Pseudomonadati</taxon>
        <taxon>Myxococcota</taxon>
        <taxon>Myxococcia</taxon>
        <taxon>Myxococcales</taxon>
        <taxon>Cystobacterineae</taxon>
        <taxon>Archangiaceae</taxon>
        <taxon>Archangium</taxon>
    </lineage>
</organism>
<proteinExistence type="predicted"/>
<dbReference type="KEGG" id="age:AA314_09118"/>
<dbReference type="Proteomes" id="UP000256345">
    <property type="component" value="Unassembled WGS sequence"/>
</dbReference>
<dbReference type="PANTHER" id="PTHR46506">
    <property type="entry name" value="OS05G0143600 PROTEIN"/>
    <property type="match status" value="1"/>
</dbReference>
<reference evidence="2 4" key="1">
    <citation type="submission" date="2015-05" db="EMBL/GenBank/DDBJ databases">
        <title>Genome assembly of Archangium gephyra DSM 2261.</title>
        <authorList>
            <person name="Sharma G."/>
            <person name="Subramanian S."/>
        </authorList>
    </citation>
    <scope>NUCLEOTIDE SEQUENCE [LARGE SCALE GENOMIC DNA]</scope>
    <source>
        <strain evidence="2 4">DSM 2261</strain>
    </source>
</reference>
<dbReference type="SUPFAM" id="SSF51101">
    <property type="entry name" value="Mannose-binding lectins"/>
    <property type="match status" value="1"/>
</dbReference>
<evidence type="ECO:0000313" key="3">
    <source>
        <dbReference type="EMBL" id="REG19111.1"/>
    </source>
</evidence>
<keyword evidence="5" id="KW-1185">Reference proteome</keyword>
<dbReference type="Gene3D" id="2.100.10.30">
    <property type="entry name" value="Jacalin-like lectin domain"/>
    <property type="match status" value="1"/>
</dbReference>
<dbReference type="Pfam" id="PF01419">
    <property type="entry name" value="Jacalin"/>
    <property type="match status" value="1"/>
</dbReference>
<dbReference type="RefSeq" id="WP_047860500.1">
    <property type="nucleotide sequence ID" value="NZ_CP011509.1"/>
</dbReference>